<dbReference type="GO" id="GO:0005829">
    <property type="term" value="C:cytosol"/>
    <property type="evidence" value="ECO:0007669"/>
    <property type="project" value="TreeGrafter"/>
</dbReference>
<evidence type="ECO:0000256" key="1">
    <source>
        <dbReference type="ARBA" id="ARBA00022553"/>
    </source>
</evidence>
<evidence type="ECO:0000313" key="10">
    <source>
        <dbReference type="EMBL" id="NMO15983.1"/>
    </source>
</evidence>
<keyword evidence="11" id="KW-1185">Reference proteome</keyword>
<feature type="modified residue" description="4-aspartylphosphate" evidence="6">
    <location>
        <position position="51"/>
    </location>
</feature>
<keyword evidence="1 6" id="KW-0597">Phosphoprotein</keyword>
<name>A0A848LFT0_9BACT</name>
<keyword evidence="4 7" id="KW-0238">DNA-binding</keyword>
<dbReference type="InterPro" id="IPR001789">
    <property type="entry name" value="Sig_transdc_resp-reg_receiver"/>
</dbReference>
<proteinExistence type="predicted"/>
<dbReference type="AlphaFoldDB" id="A0A848LFT0"/>
<dbReference type="GO" id="GO:0000156">
    <property type="term" value="F:phosphorelay response regulator activity"/>
    <property type="evidence" value="ECO:0007669"/>
    <property type="project" value="TreeGrafter"/>
</dbReference>
<accession>A0A848LFT0</accession>
<dbReference type="FunFam" id="3.40.50.2300:FF:000001">
    <property type="entry name" value="DNA-binding response regulator PhoB"/>
    <property type="match status" value="1"/>
</dbReference>
<dbReference type="CDD" id="cd00383">
    <property type="entry name" value="trans_reg_C"/>
    <property type="match status" value="1"/>
</dbReference>
<evidence type="ECO:0000259" key="8">
    <source>
        <dbReference type="PROSITE" id="PS50110"/>
    </source>
</evidence>
<keyword evidence="5" id="KW-0804">Transcription</keyword>
<dbReference type="InterPro" id="IPR001867">
    <property type="entry name" value="OmpR/PhoB-type_DNA-bd"/>
</dbReference>
<evidence type="ECO:0000256" key="2">
    <source>
        <dbReference type="ARBA" id="ARBA00023012"/>
    </source>
</evidence>
<dbReference type="Gene3D" id="6.10.250.690">
    <property type="match status" value="1"/>
</dbReference>
<dbReference type="SMART" id="SM00448">
    <property type="entry name" value="REC"/>
    <property type="match status" value="1"/>
</dbReference>
<keyword evidence="3" id="KW-0805">Transcription regulation</keyword>
<dbReference type="SUPFAM" id="SSF52172">
    <property type="entry name" value="CheY-like"/>
    <property type="match status" value="1"/>
</dbReference>
<dbReference type="Pfam" id="PF00072">
    <property type="entry name" value="Response_reg"/>
    <property type="match status" value="1"/>
</dbReference>
<feature type="domain" description="OmpR/PhoB-type" evidence="9">
    <location>
        <begin position="123"/>
        <end position="221"/>
    </location>
</feature>
<dbReference type="InterPro" id="IPR039420">
    <property type="entry name" value="WalR-like"/>
</dbReference>
<dbReference type="GO" id="GO:0000976">
    <property type="term" value="F:transcription cis-regulatory region binding"/>
    <property type="evidence" value="ECO:0007669"/>
    <property type="project" value="TreeGrafter"/>
</dbReference>
<dbReference type="Proteomes" id="UP000518300">
    <property type="component" value="Unassembled WGS sequence"/>
</dbReference>
<dbReference type="Gene3D" id="1.10.10.10">
    <property type="entry name" value="Winged helix-like DNA-binding domain superfamily/Winged helix DNA-binding domain"/>
    <property type="match status" value="1"/>
</dbReference>
<evidence type="ECO:0000256" key="6">
    <source>
        <dbReference type="PROSITE-ProRule" id="PRU00169"/>
    </source>
</evidence>
<organism evidence="10 11">
    <name type="scientific">Pyxidicoccus fallax</name>
    <dbReference type="NCBI Taxonomy" id="394095"/>
    <lineage>
        <taxon>Bacteria</taxon>
        <taxon>Pseudomonadati</taxon>
        <taxon>Myxococcota</taxon>
        <taxon>Myxococcia</taxon>
        <taxon>Myxococcales</taxon>
        <taxon>Cystobacterineae</taxon>
        <taxon>Myxococcaceae</taxon>
        <taxon>Pyxidicoccus</taxon>
    </lineage>
</organism>
<evidence type="ECO:0000256" key="5">
    <source>
        <dbReference type="ARBA" id="ARBA00023163"/>
    </source>
</evidence>
<comment type="caution">
    <text evidence="10">The sequence shown here is derived from an EMBL/GenBank/DDBJ whole genome shotgun (WGS) entry which is preliminary data.</text>
</comment>
<dbReference type="Pfam" id="PF00486">
    <property type="entry name" value="Trans_reg_C"/>
    <property type="match status" value="1"/>
</dbReference>
<dbReference type="GO" id="GO:0006355">
    <property type="term" value="P:regulation of DNA-templated transcription"/>
    <property type="evidence" value="ECO:0007669"/>
    <property type="project" value="InterPro"/>
</dbReference>
<evidence type="ECO:0000256" key="7">
    <source>
        <dbReference type="PROSITE-ProRule" id="PRU01091"/>
    </source>
</evidence>
<dbReference type="InterPro" id="IPR036388">
    <property type="entry name" value="WH-like_DNA-bd_sf"/>
</dbReference>
<dbReference type="PANTHER" id="PTHR48111:SF76">
    <property type="entry name" value="TWO-COMPONENT RESPONSE REGULATOR"/>
    <property type="match status" value="1"/>
</dbReference>
<dbReference type="Gene3D" id="3.40.50.2300">
    <property type="match status" value="1"/>
</dbReference>
<dbReference type="PANTHER" id="PTHR48111">
    <property type="entry name" value="REGULATOR OF RPOS"/>
    <property type="match status" value="1"/>
</dbReference>
<evidence type="ECO:0000256" key="4">
    <source>
        <dbReference type="ARBA" id="ARBA00023125"/>
    </source>
</evidence>
<dbReference type="SMART" id="SM00862">
    <property type="entry name" value="Trans_reg_C"/>
    <property type="match status" value="1"/>
</dbReference>
<keyword evidence="2" id="KW-0902">Two-component regulatory system</keyword>
<evidence type="ECO:0000313" key="11">
    <source>
        <dbReference type="Proteomes" id="UP000518300"/>
    </source>
</evidence>
<feature type="DNA-binding region" description="OmpR/PhoB-type" evidence="7">
    <location>
        <begin position="123"/>
        <end position="221"/>
    </location>
</feature>
<dbReference type="RefSeq" id="WP_169345271.1">
    <property type="nucleotide sequence ID" value="NZ_JABBJJ010000053.1"/>
</dbReference>
<dbReference type="NCBIfam" id="TIGR01387">
    <property type="entry name" value="cztR_silR_copR"/>
    <property type="match status" value="1"/>
</dbReference>
<dbReference type="EMBL" id="JABBJJ010000053">
    <property type="protein sequence ID" value="NMO15983.1"/>
    <property type="molecule type" value="Genomic_DNA"/>
</dbReference>
<sequence>MRILVVEDEPKTAEYLHRGLNEQGYSVDVARTGTDGHVMAVQNDYDVIVLDVMLPELDGFAVLRAIRRRKQTPVIMLTARDRVDDRVHGLQEGADDYLAKPFSFLELVARLQAVTRRGRAQESTQLRIGDLEIDLLGRKAQRAGSRLELTAKEFALLALLARREGQILSKTVIAEQVWDMSFDSHTNVVEVAIKRLRAKVDGPYERKLLHTIRGMGYVLEARDDREEP</sequence>
<dbReference type="PROSITE" id="PS51755">
    <property type="entry name" value="OMPR_PHOB"/>
    <property type="match status" value="1"/>
</dbReference>
<protein>
    <submittedName>
        <fullName evidence="10">Heavy metal response regulator transcription factor</fullName>
    </submittedName>
</protein>
<evidence type="ECO:0000256" key="3">
    <source>
        <dbReference type="ARBA" id="ARBA00023015"/>
    </source>
</evidence>
<dbReference type="InterPro" id="IPR011006">
    <property type="entry name" value="CheY-like_superfamily"/>
</dbReference>
<dbReference type="CDD" id="cd19935">
    <property type="entry name" value="REC_OmpR_CusR-like"/>
    <property type="match status" value="1"/>
</dbReference>
<feature type="domain" description="Response regulatory" evidence="8">
    <location>
        <begin position="2"/>
        <end position="115"/>
    </location>
</feature>
<dbReference type="FunFam" id="1.10.10.10:FF:000005">
    <property type="entry name" value="Two-component system response regulator"/>
    <property type="match status" value="1"/>
</dbReference>
<evidence type="ECO:0000259" key="9">
    <source>
        <dbReference type="PROSITE" id="PS51755"/>
    </source>
</evidence>
<dbReference type="InterPro" id="IPR006291">
    <property type="entry name" value="CusR-like"/>
</dbReference>
<gene>
    <name evidence="10" type="ORF">HG543_14155</name>
</gene>
<reference evidence="10 11" key="1">
    <citation type="submission" date="2020-04" db="EMBL/GenBank/DDBJ databases">
        <title>Draft genome of Pyxidicoccus fallax type strain.</title>
        <authorList>
            <person name="Whitworth D.E."/>
        </authorList>
    </citation>
    <scope>NUCLEOTIDE SEQUENCE [LARGE SCALE GENOMIC DNA]</scope>
    <source>
        <strain evidence="10 11">DSM 14698</strain>
    </source>
</reference>
<dbReference type="GO" id="GO:0032993">
    <property type="term" value="C:protein-DNA complex"/>
    <property type="evidence" value="ECO:0007669"/>
    <property type="project" value="TreeGrafter"/>
</dbReference>
<dbReference type="PROSITE" id="PS50110">
    <property type="entry name" value="RESPONSE_REGULATORY"/>
    <property type="match status" value="1"/>
</dbReference>